<dbReference type="Pfam" id="PF13490">
    <property type="entry name" value="zf-HC2"/>
    <property type="match status" value="1"/>
</dbReference>
<evidence type="ECO:0000256" key="1">
    <source>
        <dbReference type="ARBA" id="ARBA00023015"/>
    </source>
</evidence>
<comment type="caution">
    <text evidence="4">The sequence shown here is derived from an EMBL/GenBank/DDBJ whole genome shotgun (WGS) entry which is preliminary data.</text>
</comment>
<dbReference type="Proteomes" id="UP000249304">
    <property type="component" value="Unassembled WGS sequence"/>
</dbReference>
<feature type="non-terminal residue" evidence="4">
    <location>
        <position position="57"/>
    </location>
</feature>
<keyword evidence="1" id="KW-0805">Transcription regulation</keyword>
<accession>A0A2W2D3W4</accession>
<dbReference type="OrthoDB" id="129419at2"/>
<sequence length="57" mass="6479">MKRFTCDELVEHLTAYLDDALDTPARDAVRAHLSCCEGCGRYFDQYRATIRALGDQP</sequence>
<evidence type="ECO:0000256" key="2">
    <source>
        <dbReference type="ARBA" id="ARBA00023163"/>
    </source>
</evidence>
<dbReference type="Gene3D" id="1.10.10.1320">
    <property type="entry name" value="Anti-sigma factor, zinc-finger domain"/>
    <property type="match status" value="1"/>
</dbReference>
<keyword evidence="2" id="KW-0804">Transcription</keyword>
<proteinExistence type="predicted"/>
<dbReference type="AlphaFoldDB" id="A0A2W2D3W4"/>
<organism evidence="4 5">
    <name type="scientific">Nonomuraea aridisoli</name>
    <dbReference type="NCBI Taxonomy" id="2070368"/>
    <lineage>
        <taxon>Bacteria</taxon>
        <taxon>Bacillati</taxon>
        <taxon>Actinomycetota</taxon>
        <taxon>Actinomycetes</taxon>
        <taxon>Streptosporangiales</taxon>
        <taxon>Streptosporangiaceae</taxon>
        <taxon>Nonomuraea</taxon>
    </lineage>
</organism>
<keyword evidence="5" id="KW-1185">Reference proteome</keyword>
<evidence type="ECO:0000313" key="4">
    <source>
        <dbReference type="EMBL" id="PZG04861.1"/>
    </source>
</evidence>
<protein>
    <submittedName>
        <fullName evidence="4">Anti-sigma factor</fullName>
    </submittedName>
</protein>
<evidence type="ECO:0000313" key="5">
    <source>
        <dbReference type="Proteomes" id="UP000249304"/>
    </source>
</evidence>
<reference evidence="4 5" key="1">
    <citation type="submission" date="2018-01" db="EMBL/GenBank/DDBJ databases">
        <title>Draft genome sequence of Nonomuraea sp. KC333.</title>
        <authorList>
            <person name="Sahin N."/>
            <person name="Saygin H."/>
            <person name="Ay H."/>
        </authorList>
    </citation>
    <scope>NUCLEOTIDE SEQUENCE [LARGE SCALE GENOMIC DNA]</scope>
    <source>
        <strain evidence="4 5">KC333</strain>
    </source>
</reference>
<dbReference type="InterPro" id="IPR027383">
    <property type="entry name" value="Znf_put"/>
</dbReference>
<gene>
    <name evidence="4" type="ORF">C1J01_44125</name>
</gene>
<name>A0A2W2D3W4_9ACTN</name>
<dbReference type="InterPro" id="IPR041916">
    <property type="entry name" value="Anti_sigma_zinc_sf"/>
</dbReference>
<evidence type="ECO:0000259" key="3">
    <source>
        <dbReference type="Pfam" id="PF13490"/>
    </source>
</evidence>
<feature type="domain" description="Putative zinc-finger" evidence="3">
    <location>
        <begin position="6"/>
        <end position="39"/>
    </location>
</feature>
<dbReference type="EMBL" id="POUD01000370">
    <property type="protein sequence ID" value="PZG04861.1"/>
    <property type="molecule type" value="Genomic_DNA"/>
</dbReference>